<dbReference type="Proteomes" id="UP000553632">
    <property type="component" value="Unassembled WGS sequence"/>
</dbReference>
<keyword evidence="2" id="KW-1185">Reference proteome</keyword>
<organism evidence="1 2">
    <name type="scientific">Perkinsus olseni</name>
    <name type="common">Perkinsus atlanticus</name>
    <dbReference type="NCBI Taxonomy" id="32597"/>
    <lineage>
        <taxon>Eukaryota</taxon>
        <taxon>Sar</taxon>
        <taxon>Alveolata</taxon>
        <taxon>Perkinsozoa</taxon>
        <taxon>Perkinsea</taxon>
        <taxon>Perkinsida</taxon>
        <taxon>Perkinsidae</taxon>
        <taxon>Perkinsus</taxon>
    </lineage>
</organism>
<feature type="non-terminal residue" evidence="1">
    <location>
        <position position="124"/>
    </location>
</feature>
<protein>
    <submittedName>
        <fullName evidence="1">Uncharacterized protein</fullName>
    </submittedName>
</protein>
<dbReference type="AlphaFoldDB" id="A0A7J6TU91"/>
<sequence length="124" mass="13958">DTSELDFGKCLNHLSKEFPCTNPVRDAEAVIEWMLAFKDLISELPQVTDILHALRQEKQRLFEAAQLENSEAEAAAGLNTLDVFLWGSSFILSGKKQLASILILRDVSKGDTLVFWREAPKKCH</sequence>
<evidence type="ECO:0000313" key="2">
    <source>
        <dbReference type="Proteomes" id="UP000553632"/>
    </source>
</evidence>
<name>A0A7J6TU91_PEROL</name>
<accession>A0A7J6TU91</accession>
<gene>
    <name evidence="1" type="ORF">FOZ63_009366</name>
</gene>
<evidence type="ECO:0000313" key="1">
    <source>
        <dbReference type="EMBL" id="KAF4748695.1"/>
    </source>
</evidence>
<proteinExistence type="predicted"/>
<dbReference type="EMBL" id="JABANO010008337">
    <property type="protein sequence ID" value="KAF4748695.1"/>
    <property type="molecule type" value="Genomic_DNA"/>
</dbReference>
<comment type="caution">
    <text evidence="1">The sequence shown here is derived from an EMBL/GenBank/DDBJ whole genome shotgun (WGS) entry which is preliminary data.</text>
</comment>
<reference evidence="1 2" key="1">
    <citation type="submission" date="2020-04" db="EMBL/GenBank/DDBJ databases">
        <title>Perkinsus olseni comparative genomics.</title>
        <authorList>
            <person name="Bogema D.R."/>
        </authorList>
    </citation>
    <scope>NUCLEOTIDE SEQUENCE [LARGE SCALE GENOMIC DNA]</scope>
    <source>
        <strain evidence="1 2">ATCC PRA-207</strain>
    </source>
</reference>